<dbReference type="CDD" id="cd00093">
    <property type="entry name" value="HTH_XRE"/>
    <property type="match status" value="1"/>
</dbReference>
<dbReference type="InterPro" id="IPR010982">
    <property type="entry name" value="Lambda_DNA-bd_dom_sf"/>
</dbReference>
<name>A0A0K2GAA3_NITMO</name>
<reference evidence="2 3" key="1">
    <citation type="journal article" date="2015" name="Proc. Natl. Acad. Sci. U.S.A.">
        <title>Expanded metabolic versatility of ubiquitous nitrite-oxidizing bacteria from the genus Nitrospira.</title>
        <authorList>
            <person name="Koch H."/>
            <person name="Lucker S."/>
            <person name="Albertsen M."/>
            <person name="Kitzinger K."/>
            <person name="Herbold C."/>
            <person name="Spieck E."/>
            <person name="Nielsen P.H."/>
            <person name="Wagner M."/>
            <person name="Daims H."/>
        </authorList>
    </citation>
    <scope>NUCLEOTIDE SEQUENCE [LARGE SCALE GENOMIC DNA]</scope>
    <source>
        <strain evidence="2 3">NSP M-1</strain>
    </source>
</reference>
<dbReference type="SMART" id="SM00530">
    <property type="entry name" value="HTH_XRE"/>
    <property type="match status" value="1"/>
</dbReference>
<proteinExistence type="predicted"/>
<dbReference type="AlphaFoldDB" id="A0A0K2GAA3"/>
<dbReference type="PATRIC" id="fig|42253.5.peg.1348"/>
<feature type="domain" description="HTH cro/C1-type" evidence="1">
    <location>
        <begin position="39"/>
        <end position="94"/>
    </location>
</feature>
<sequence>MKSKPSRGDKGWLSRKLANSSFRRGFEEELQRLAIGEQLTRLRREAGLTQAQVAQRAKTTASAISRYENADYDRYELRTLQRIVRACGGRMAIHLTSGSNRHRAA</sequence>
<dbReference type="InterPro" id="IPR001387">
    <property type="entry name" value="Cro/C1-type_HTH"/>
</dbReference>
<dbReference type="RefSeq" id="WP_083447805.1">
    <property type="nucleotide sequence ID" value="NZ_CP011801.1"/>
</dbReference>
<evidence type="ECO:0000259" key="1">
    <source>
        <dbReference type="PROSITE" id="PS50943"/>
    </source>
</evidence>
<gene>
    <name evidence="2" type="ORF">NITMOv2_1377</name>
</gene>
<dbReference type="Pfam" id="PF13560">
    <property type="entry name" value="HTH_31"/>
    <property type="match status" value="1"/>
</dbReference>
<dbReference type="GO" id="GO:0003677">
    <property type="term" value="F:DNA binding"/>
    <property type="evidence" value="ECO:0007669"/>
    <property type="project" value="InterPro"/>
</dbReference>
<keyword evidence="3" id="KW-1185">Reference proteome</keyword>
<dbReference type="EMBL" id="CP011801">
    <property type="protein sequence ID" value="ALA57804.1"/>
    <property type="molecule type" value="Genomic_DNA"/>
</dbReference>
<protein>
    <recommendedName>
        <fullName evidence="1">HTH cro/C1-type domain-containing protein</fullName>
    </recommendedName>
</protein>
<dbReference type="PROSITE" id="PS50943">
    <property type="entry name" value="HTH_CROC1"/>
    <property type="match status" value="1"/>
</dbReference>
<dbReference type="SUPFAM" id="SSF47413">
    <property type="entry name" value="lambda repressor-like DNA-binding domains"/>
    <property type="match status" value="1"/>
</dbReference>
<evidence type="ECO:0000313" key="2">
    <source>
        <dbReference type="EMBL" id="ALA57804.1"/>
    </source>
</evidence>
<accession>A0A0K2GAA3</accession>
<organism evidence="2 3">
    <name type="scientific">Nitrospira moscoviensis</name>
    <dbReference type="NCBI Taxonomy" id="42253"/>
    <lineage>
        <taxon>Bacteria</taxon>
        <taxon>Pseudomonadati</taxon>
        <taxon>Nitrospirota</taxon>
        <taxon>Nitrospiria</taxon>
        <taxon>Nitrospirales</taxon>
        <taxon>Nitrospiraceae</taxon>
        <taxon>Nitrospira</taxon>
    </lineage>
</organism>
<evidence type="ECO:0000313" key="3">
    <source>
        <dbReference type="Proteomes" id="UP000069205"/>
    </source>
</evidence>
<dbReference type="Gene3D" id="1.10.260.40">
    <property type="entry name" value="lambda repressor-like DNA-binding domains"/>
    <property type="match status" value="1"/>
</dbReference>
<dbReference type="STRING" id="42253.NITMOv2_1377"/>
<dbReference type="OrthoDB" id="337567at2"/>
<dbReference type="Proteomes" id="UP000069205">
    <property type="component" value="Chromosome"/>
</dbReference>
<dbReference type="KEGG" id="nmv:NITMOv2_1377"/>